<dbReference type="AlphaFoldDB" id="A0A0C3FYJ8"/>
<dbReference type="OrthoDB" id="539810at2759"/>
<dbReference type="InterPro" id="IPR011990">
    <property type="entry name" value="TPR-like_helical_dom_sf"/>
</dbReference>
<dbReference type="Proteomes" id="UP000054166">
    <property type="component" value="Unassembled WGS sequence"/>
</dbReference>
<organism evidence="1 2">
    <name type="scientific">Piloderma croceum (strain F 1598)</name>
    <dbReference type="NCBI Taxonomy" id="765440"/>
    <lineage>
        <taxon>Eukaryota</taxon>
        <taxon>Fungi</taxon>
        <taxon>Dikarya</taxon>
        <taxon>Basidiomycota</taxon>
        <taxon>Agaricomycotina</taxon>
        <taxon>Agaricomycetes</taxon>
        <taxon>Agaricomycetidae</taxon>
        <taxon>Atheliales</taxon>
        <taxon>Atheliaceae</taxon>
        <taxon>Piloderma</taxon>
    </lineage>
</organism>
<accession>A0A0C3FYJ8</accession>
<dbReference type="EMBL" id="KN832991">
    <property type="protein sequence ID" value="KIM83321.1"/>
    <property type="molecule type" value="Genomic_DNA"/>
</dbReference>
<sequence length="163" mass="18183">MIQEGVRREHATHHWFRIAVVLACSAFRHIDNPASHTGWAQFEMLGPHIQSLASWDDEYAAGIFEASKENTRITNDLTSQEHYNAMAEILYRRVLAGNEKLLGPEHPATLRAMANLANVYSSQGQYSKAETVQASRGHIFSDKNPIGLHVGDPYGSVTVRQAQ</sequence>
<dbReference type="Gene3D" id="1.25.40.10">
    <property type="entry name" value="Tetratricopeptide repeat domain"/>
    <property type="match status" value="1"/>
</dbReference>
<evidence type="ECO:0000313" key="2">
    <source>
        <dbReference type="Proteomes" id="UP000054166"/>
    </source>
</evidence>
<reference evidence="1 2" key="1">
    <citation type="submission" date="2014-04" db="EMBL/GenBank/DDBJ databases">
        <authorList>
            <consortium name="DOE Joint Genome Institute"/>
            <person name="Kuo A."/>
            <person name="Tarkka M."/>
            <person name="Buscot F."/>
            <person name="Kohler A."/>
            <person name="Nagy L.G."/>
            <person name="Floudas D."/>
            <person name="Copeland A."/>
            <person name="Barry K.W."/>
            <person name="Cichocki N."/>
            <person name="Veneault-Fourrey C."/>
            <person name="LaButti K."/>
            <person name="Lindquist E.A."/>
            <person name="Lipzen A."/>
            <person name="Lundell T."/>
            <person name="Morin E."/>
            <person name="Murat C."/>
            <person name="Sun H."/>
            <person name="Tunlid A."/>
            <person name="Henrissat B."/>
            <person name="Grigoriev I.V."/>
            <person name="Hibbett D.S."/>
            <person name="Martin F."/>
            <person name="Nordberg H.P."/>
            <person name="Cantor M.N."/>
            <person name="Hua S.X."/>
        </authorList>
    </citation>
    <scope>NUCLEOTIDE SEQUENCE [LARGE SCALE GENOMIC DNA]</scope>
    <source>
        <strain evidence="1 2">F 1598</strain>
    </source>
</reference>
<dbReference type="Pfam" id="PF13424">
    <property type="entry name" value="TPR_12"/>
    <property type="match status" value="1"/>
</dbReference>
<dbReference type="InParanoid" id="A0A0C3FYJ8"/>
<protein>
    <recommendedName>
        <fullName evidence="3">Kinesin light chain</fullName>
    </recommendedName>
</protein>
<dbReference type="SUPFAM" id="SSF48452">
    <property type="entry name" value="TPR-like"/>
    <property type="match status" value="1"/>
</dbReference>
<name>A0A0C3FYJ8_PILCF</name>
<evidence type="ECO:0008006" key="3">
    <source>
        <dbReference type="Google" id="ProtNLM"/>
    </source>
</evidence>
<proteinExistence type="predicted"/>
<reference evidence="2" key="2">
    <citation type="submission" date="2015-01" db="EMBL/GenBank/DDBJ databases">
        <title>Evolutionary Origins and Diversification of the Mycorrhizal Mutualists.</title>
        <authorList>
            <consortium name="DOE Joint Genome Institute"/>
            <consortium name="Mycorrhizal Genomics Consortium"/>
            <person name="Kohler A."/>
            <person name="Kuo A."/>
            <person name="Nagy L.G."/>
            <person name="Floudas D."/>
            <person name="Copeland A."/>
            <person name="Barry K.W."/>
            <person name="Cichocki N."/>
            <person name="Veneault-Fourrey C."/>
            <person name="LaButti K."/>
            <person name="Lindquist E.A."/>
            <person name="Lipzen A."/>
            <person name="Lundell T."/>
            <person name="Morin E."/>
            <person name="Murat C."/>
            <person name="Riley R."/>
            <person name="Ohm R."/>
            <person name="Sun H."/>
            <person name="Tunlid A."/>
            <person name="Henrissat B."/>
            <person name="Grigoriev I.V."/>
            <person name="Hibbett D.S."/>
            <person name="Martin F."/>
        </authorList>
    </citation>
    <scope>NUCLEOTIDE SEQUENCE [LARGE SCALE GENOMIC DNA]</scope>
    <source>
        <strain evidence="2">F 1598</strain>
    </source>
</reference>
<keyword evidence="2" id="KW-1185">Reference proteome</keyword>
<gene>
    <name evidence="1" type="ORF">PILCRDRAFT_819571</name>
</gene>
<evidence type="ECO:0000313" key="1">
    <source>
        <dbReference type="EMBL" id="KIM83321.1"/>
    </source>
</evidence>
<dbReference type="HOGENOM" id="CLU_1627710_0_0_1"/>